<evidence type="ECO:0000313" key="3">
    <source>
        <dbReference type="EMBL" id="SKB30704.1"/>
    </source>
</evidence>
<evidence type="ECO:0000313" key="4">
    <source>
        <dbReference type="Proteomes" id="UP000189981"/>
    </source>
</evidence>
<dbReference type="STRING" id="572036.SAMN05661099_0396"/>
<gene>
    <name evidence="3" type="ORF">SAMN05661099_0396</name>
</gene>
<protein>
    <recommendedName>
        <fullName evidence="2">3-keto-alpha-glucoside-1,2-lyase/3-keto-2-hydroxy-glucal hydratase domain-containing protein</fullName>
    </recommendedName>
</protein>
<dbReference type="AlphaFoldDB" id="A0A1T5A6T4"/>
<dbReference type="InterPro" id="IPR010496">
    <property type="entry name" value="AL/BT2_dom"/>
</dbReference>
<evidence type="ECO:0000256" key="1">
    <source>
        <dbReference type="SAM" id="SignalP"/>
    </source>
</evidence>
<dbReference type="GO" id="GO:0016787">
    <property type="term" value="F:hydrolase activity"/>
    <property type="evidence" value="ECO:0007669"/>
    <property type="project" value="InterPro"/>
</dbReference>
<keyword evidence="1" id="KW-0732">Signal</keyword>
<feature type="chain" id="PRO_5012933662" description="3-keto-alpha-glucoside-1,2-lyase/3-keto-2-hydroxy-glucal hydratase domain-containing protein" evidence="1">
    <location>
        <begin position="22"/>
        <end position="238"/>
    </location>
</feature>
<dbReference type="Pfam" id="PF06439">
    <property type="entry name" value="3keto-disac_hyd"/>
    <property type="match status" value="1"/>
</dbReference>
<dbReference type="Proteomes" id="UP000189981">
    <property type="component" value="Unassembled WGS sequence"/>
</dbReference>
<dbReference type="RefSeq" id="WP_079700897.1">
    <property type="nucleotide sequence ID" value="NZ_FUYR01000001.1"/>
</dbReference>
<organism evidence="3 4">
    <name type="scientific">Daejeonella lutea</name>
    <dbReference type="NCBI Taxonomy" id="572036"/>
    <lineage>
        <taxon>Bacteria</taxon>
        <taxon>Pseudomonadati</taxon>
        <taxon>Bacteroidota</taxon>
        <taxon>Sphingobacteriia</taxon>
        <taxon>Sphingobacteriales</taxon>
        <taxon>Sphingobacteriaceae</taxon>
        <taxon>Daejeonella</taxon>
    </lineage>
</organism>
<proteinExistence type="predicted"/>
<sequence>MTRSLIAALLALLLFKSTSSAFTTLLGWDQQPKKEWIKLFDGKSLEGWHHFNNRSEIKNWKIEDGALVCLGAKGPSGSGDIITDQVFEDFELRWEWKVDQGSNSGVFYHIVEDPKYKRAIETSPEYQIIDDISYPAKLAPSQLTGSNYDMHVAGSNKKLKPVGEWNTSKIVFKNGKVEHWLNGNRIVKFKAWSEDWKNRKAASKWKDFPDYGMSGKGNIGLQDHGNKAYFKNIEIREL</sequence>
<accession>A0A1T5A6T4</accession>
<reference evidence="4" key="1">
    <citation type="submission" date="2017-02" db="EMBL/GenBank/DDBJ databases">
        <authorList>
            <person name="Varghese N."/>
            <person name="Submissions S."/>
        </authorList>
    </citation>
    <scope>NUCLEOTIDE SEQUENCE [LARGE SCALE GENOMIC DNA]</scope>
    <source>
        <strain evidence="4">DSM 22385</strain>
    </source>
</reference>
<dbReference type="OrthoDB" id="9806233at2"/>
<keyword evidence="4" id="KW-1185">Reference proteome</keyword>
<name>A0A1T5A6T4_9SPHI</name>
<dbReference type="Gene3D" id="2.60.120.560">
    <property type="entry name" value="Exo-inulinase, domain 1"/>
    <property type="match status" value="1"/>
</dbReference>
<feature type="signal peptide" evidence="1">
    <location>
        <begin position="1"/>
        <end position="21"/>
    </location>
</feature>
<evidence type="ECO:0000259" key="2">
    <source>
        <dbReference type="Pfam" id="PF06439"/>
    </source>
</evidence>
<feature type="domain" description="3-keto-alpha-glucoside-1,2-lyase/3-keto-2-hydroxy-glucal hydratase" evidence="2">
    <location>
        <begin position="35"/>
        <end position="236"/>
    </location>
</feature>
<dbReference type="EMBL" id="FUYR01000001">
    <property type="protein sequence ID" value="SKB30704.1"/>
    <property type="molecule type" value="Genomic_DNA"/>
</dbReference>